<dbReference type="SUPFAM" id="SSF49303">
    <property type="entry name" value="beta-Galactosidase/glucuronidase domain"/>
    <property type="match status" value="1"/>
</dbReference>
<dbReference type="PRINTS" id="PR00132">
    <property type="entry name" value="GLHYDRLASE2"/>
</dbReference>
<keyword evidence="10" id="KW-1185">Reference proteome</keyword>
<evidence type="ECO:0000259" key="5">
    <source>
        <dbReference type="Pfam" id="PF02836"/>
    </source>
</evidence>
<dbReference type="RefSeq" id="WP_186864286.1">
    <property type="nucleotide sequence ID" value="NZ_JACOPE010000001.1"/>
</dbReference>
<sequence length="825" mass="92948">MKKIKFNTGWNFYMGSGSALQTMEEGNPEETAVTLPHDASILRPRDSKEAGGSGNGFFREENYHYIKEFQLPAEDAGKCVWLEFEGIYQNAFVYINNSFAGKNPYGYGNFYVDATKYVHAGQKNTIKVVVKNAVPSGRWYTGGGIYRDVNIMVSEPLHLAPQGVRLATVEAEKDLAVIRVELPVEYHGTQVREAEIKLQLIDAQGKVAAENKMPVTIDEYGEKSYRMMLYVDQPNLWNVEHPYLYQYKVQLTEQGEVLDEESGSFGIRKLQLDVKHGLRVNGKSVKLRGGCIHHDNGIIGAAEFPHAEEMRVRRLKEAGYNAIRSSHYPMSRVLLEACDRLGMYVMDEFSDVWTTTKGEFDYGMVMTEWWEKDVTNMVWKDYNHPCVVMYSIGNEIPECGNKLDIQMGKKIADKIRSLDDTRYATNSVNFVLSIQDRMGEIMAGMAAENAQEVQKKEEASGAEQQEINSMMTDFAAFMDRIVAGETAGKATEEAFGQVDIAGYNYAACRYESDREKYPDRIIVGSETTPQSLDMNWPLVEKYSNVIGDFSWTAWDYLGEAGIGKITYGEKKEMEFYAPYPYKAAYCGDMNLLGDRRVISYWREIIWGLRKTPYIAVQPPQHHGERKNLTNWTMTDAVNSWNWKGYEGKTVTVEVYADAQEAELYVNGTCVERKKVGEQKKAVTYFETTYEPGVLETIVYTDGKEVGRNKIITAENNLRLEAFNDRTQIPADGSDICYVEISVKDGNGNIDPSANEPVCITIEGAGSILGYGSADPESEENYFDTEARPFEGRLRAAVRGNGEKGKITVSLTSKAYGNAKVEIETV</sequence>
<comment type="caution">
    <text evidence="9">The sequence shown here is derived from an EMBL/GenBank/DDBJ whole genome shotgun (WGS) entry which is preliminary data.</text>
</comment>
<dbReference type="InterPro" id="IPR017853">
    <property type="entry name" value="GH"/>
</dbReference>
<reference evidence="9 10" key="1">
    <citation type="submission" date="2020-08" db="EMBL/GenBank/DDBJ databases">
        <title>Genome public.</title>
        <authorList>
            <person name="Liu C."/>
            <person name="Sun Q."/>
        </authorList>
    </citation>
    <scope>NUCLEOTIDE SEQUENCE [LARGE SCALE GENOMIC DNA]</scope>
    <source>
        <strain evidence="9 10">NSJ-13</strain>
    </source>
</reference>
<dbReference type="InterPro" id="IPR006103">
    <property type="entry name" value="Glyco_hydro_2_cat"/>
</dbReference>
<dbReference type="InterPro" id="IPR013783">
    <property type="entry name" value="Ig-like_fold"/>
</dbReference>
<evidence type="ECO:0000313" key="9">
    <source>
        <dbReference type="EMBL" id="MBC5682072.1"/>
    </source>
</evidence>
<dbReference type="GO" id="GO:0016787">
    <property type="term" value="F:hydrolase activity"/>
    <property type="evidence" value="ECO:0007669"/>
    <property type="project" value="UniProtKB-KW"/>
</dbReference>
<keyword evidence="2 9" id="KW-0378">Hydrolase</keyword>
<dbReference type="InterPro" id="IPR008979">
    <property type="entry name" value="Galactose-bd-like_sf"/>
</dbReference>
<dbReference type="InterPro" id="IPR040605">
    <property type="entry name" value="Glyco_hydro2_dom5"/>
</dbReference>
<evidence type="ECO:0000259" key="7">
    <source>
        <dbReference type="Pfam" id="PF18565"/>
    </source>
</evidence>
<dbReference type="InterPro" id="IPR023230">
    <property type="entry name" value="Glyco_hydro_2_CS"/>
</dbReference>
<dbReference type="Gene3D" id="3.20.20.80">
    <property type="entry name" value="Glycosidases"/>
    <property type="match status" value="1"/>
</dbReference>
<evidence type="ECO:0000259" key="6">
    <source>
        <dbReference type="Pfam" id="PF16355"/>
    </source>
</evidence>
<dbReference type="SUPFAM" id="SSF51445">
    <property type="entry name" value="(Trans)glycosidases"/>
    <property type="match status" value="1"/>
</dbReference>
<feature type="domain" description="Glycoside hydrolase family 2 catalytic" evidence="5">
    <location>
        <begin position="278"/>
        <end position="448"/>
    </location>
</feature>
<evidence type="ECO:0000259" key="4">
    <source>
        <dbReference type="Pfam" id="PF00703"/>
    </source>
</evidence>
<name>A0ABR7G3Q8_9FIRM</name>
<dbReference type="PANTHER" id="PTHR42732">
    <property type="entry name" value="BETA-GALACTOSIDASE"/>
    <property type="match status" value="1"/>
</dbReference>
<evidence type="ECO:0000256" key="2">
    <source>
        <dbReference type="ARBA" id="ARBA00022801"/>
    </source>
</evidence>
<dbReference type="Gene3D" id="2.60.40.10">
    <property type="entry name" value="Immunoglobulins"/>
    <property type="match status" value="3"/>
</dbReference>
<evidence type="ECO:0000259" key="8">
    <source>
        <dbReference type="Pfam" id="PF22666"/>
    </source>
</evidence>
<dbReference type="SUPFAM" id="SSF49785">
    <property type="entry name" value="Galactose-binding domain-like"/>
    <property type="match status" value="1"/>
</dbReference>
<feature type="domain" description="Glycoside hydrolase family 2 immunoglobulin-like beta-sandwich" evidence="4">
    <location>
        <begin position="171"/>
        <end position="268"/>
    </location>
</feature>
<dbReference type="Pfam" id="PF02836">
    <property type="entry name" value="Glyco_hydro_2_C"/>
    <property type="match status" value="1"/>
</dbReference>
<feature type="domain" description="Beta-mannosidase-like galactose-binding" evidence="8">
    <location>
        <begin position="58"/>
        <end position="137"/>
    </location>
</feature>
<dbReference type="Gene3D" id="2.60.120.260">
    <property type="entry name" value="Galactose-binding domain-like"/>
    <property type="match status" value="1"/>
</dbReference>
<dbReference type="EMBL" id="JACOPE010000001">
    <property type="protein sequence ID" value="MBC5682072.1"/>
    <property type="molecule type" value="Genomic_DNA"/>
</dbReference>
<dbReference type="Pfam" id="PF22666">
    <property type="entry name" value="Glyco_hydro_2_N2"/>
    <property type="match status" value="1"/>
</dbReference>
<dbReference type="Pfam" id="PF16355">
    <property type="entry name" value="DUF4982"/>
    <property type="match status" value="1"/>
</dbReference>
<protein>
    <submittedName>
        <fullName evidence="9">Glycoside hydrolase family 2 protein</fullName>
    </submittedName>
</protein>
<dbReference type="Pfam" id="PF18565">
    <property type="entry name" value="Glyco_hydro2_C5"/>
    <property type="match status" value="1"/>
</dbReference>
<accession>A0ABR7G3Q8</accession>
<dbReference type="Pfam" id="PF00703">
    <property type="entry name" value="Glyco_hydro_2"/>
    <property type="match status" value="1"/>
</dbReference>
<organism evidence="9 10">
    <name type="scientific">Ruminococcus hominis</name>
    <dbReference type="NCBI Taxonomy" id="2763065"/>
    <lineage>
        <taxon>Bacteria</taxon>
        <taxon>Bacillati</taxon>
        <taxon>Bacillota</taxon>
        <taxon>Clostridia</taxon>
        <taxon>Eubacteriales</taxon>
        <taxon>Oscillospiraceae</taxon>
        <taxon>Ruminococcus</taxon>
    </lineage>
</organism>
<comment type="similarity">
    <text evidence="1">Belongs to the glycosyl hydrolase 2 family.</text>
</comment>
<keyword evidence="3" id="KW-0326">Glycosidase</keyword>
<dbReference type="InterPro" id="IPR036156">
    <property type="entry name" value="Beta-gal/glucu_dom_sf"/>
</dbReference>
<dbReference type="PANTHER" id="PTHR42732:SF1">
    <property type="entry name" value="BETA-MANNOSIDASE"/>
    <property type="match status" value="1"/>
</dbReference>
<dbReference type="InterPro" id="IPR054593">
    <property type="entry name" value="Beta-mannosidase-like_N2"/>
</dbReference>
<evidence type="ECO:0000256" key="3">
    <source>
        <dbReference type="ARBA" id="ARBA00023295"/>
    </source>
</evidence>
<dbReference type="InterPro" id="IPR006102">
    <property type="entry name" value="Ig-like_GH2"/>
</dbReference>
<proteinExistence type="inferred from homology"/>
<dbReference type="InterPro" id="IPR006101">
    <property type="entry name" value="Glyco_hydro_2"/>
</dbReference>
<evidence type="ECO:0000313" key="10">
    <source>
        <dbReference type="Proteomes" id="UP000631576"/>
    </source>
</evidence>
<evidence type="ECO:0000256" key="1">
    <source>
        <dbReference type="ARBA" id="ARBA00007401"/>
    </source>
</evidence>
<feature type="domain" description="DUF4982" evidence="6">
    <location>
        <begin position="647"/>
        <end position="705"/>
    </location>
</feature>
<feature type="domain" description="Glycoside hydrolase family 2" evidence="7">
    <location>
        <begin position="723"/>
        <end position="820"/>
    </location>
</feature>
<dbReference type="InterPro" id="IPR051913">
    <property type="entry name" value="GH2_Domain-Containing"/>
</dbReference>
<dbReference type="PROSITE" id="PS00719">
    <property type="entry name" value="GLYCOSYL_HYDROL_F2_1"/>
    <property type="match status" value="1"/>
</dbReference>
<dbReference type="Proteomes" id="UP000631576">
    <property type="component" value="Unassembled WGS sequence"/>
</dbReference>
<dbReference type="InterPro" id="IPR032311">
    <property type="entry name" value="DUF4982"/>
</dbReference>
<gene>
    <name evidence="9" type="ORF">H8S40_00440</name>
</gene>